<dbReference type="GeneID" id="68917555"/>
<keyword evidence="2" id="KW-1185">Reference proteome</keyword>
<protein>
    <submittedName>
        <fullName evidence="1">Protein CBG26073</fullName>
    </submittedName>
</protein>
<reference evidence="1 2" key="2">
    <citation type="journal article" date="2011" name="PLoS Genet.">
        <title>Caenorhabditis briggsae recombinant inbred line genotypes reveal inter-strain incompatibility and the evolution of recombination.</title>
        <authorList>
            <person name="Ross J.A."/>
            <person name="Koboldt D.C."/>
            <person name="Staisch J.E."/>
            <person name="Chamberlin H.M."/>
            <person name="Gupta B.P."/>
            <person name="Miller R.D."/>
            <person name="Baird S.E."/>
            <person name="Haag E.S."/>
        </authorList>
    </citation>
    <scope>NUCLEOTIDE SEQUENCE [LARGE SCALE GENOMIC DNA]</scope>
    <source>
        <strain evidence="1 2">AF16</strain>
    </source>
</reference>
<sequence length="58" mass="6860">MPYGEGFCTKVGKSKCEIVRNRGKKIQKIVLESYQKNVFHKICSKNETYRNPIVLLRW</sequence>
<dbReference type="EMBL" id="HE600975">
    <property type="protein sequence ID" value="CAS00836.1"/>
    <property type="molecule type" value="Genomic_DNA"/>
</dbReference>
<dbReference type="HOGENOM" id="CLU_2981059_0_0_1"/>
<dbReference type="InParanoid" id="B6ILQ6"/>
<reference evidence="1 2" key="1">
    <citation type="journal article" date="2003" name="PLoS Biol.">
        <title>The genome sequence of Caenorhabditis briggsae: a platform for comparative genomics.</title>
        <authorList>
            <person name="Stein L.D."/>
            <person name="Bao Z."/>
            <person name="Blasiar D."/>
            <person name="Blumenthal T."/>
            <person name="Brent M.R."/>
            <person name="Chen N."/>
            <person name="Chinwalla A."/>
            <person name="Clarke L."/>
            <person name="Clee C."/>
            <person name="Coghlan A."/>
            <person name="Coulson A."/>
            <person name="D'Eustachio P."/>
            <person name="Fitch D.H."/>
            <person name="Fulton L.A."/>
            <person name="Fulton R.E."/>
            <person name="Griffiths-Jones S."/>
            <person name="Harris T.W."/>
            <person name="Hillier L.W."/>
            <person name="Kamath R."/>
            <person name="Kuwabara P.E."/>
            <person name="Mardis E.R."/>
            <person name="Marra M.A."/>
            <person name="Miner T.L."/>
            <person name="Minx P."/>
            <person name="Mullikin J.C."/>
            <person name="Plumb R.W."/>
            <person name="Rogers J."/>
            <person name="Schein J.E."/>
            <person name="Sohrmann M."/>
            <person name="Spieth J."/>
            <person name="Stajich J.E."/>
            <person name="Wei C."/>
            <person name="Willey D."/>
            <person name="Wilson R.K."/>
            <person name="Durbin R."/>
            <person name="Waterston R.H."/>
        </authorList>
    </citation>
    <scope>NUCLEOTIDE SEQUENCE [LARGE SCALE GENOMIC DNA]</scope>
    <source>
        <strain evidence="1 2">AF16</strain>
    </source>
</reference>
<evidence type="ECO:0000313" key="2">
    <source>
        <dbReference type="Proteomes" id="UP000008549"/>
    </source>
</evidence>
<dbReference type="RefSeq" id="XP_045100394.1">
    <property type="nucleotide sequence ID" value="XM_045243551.1"/>
</dbReference>
<dbReference type="KEGG" id="cbr:CBG_26073"/>
<dbReference type="CTD" id="68917555"/>
<dbReference type="AlphaFoldDB" id="B6ILQ6"/>
<proteinExistence type="predicted"/>
<organism evidence="1 2">
    <name type="scientific">Caenorhabditis briggsae</name>
    <dbReference type="NCBI Taxonomy" id="6238"/>
    <lineage>
        <taxon>Eukaryota</taxon>
        <taxon>Metazoa</taxon>
        <taxon>Ecdysozoa</taxon>
        <taxon>Nematoda</taxon>
        <taxon>Chromadorea</taxon>
        <taxon>Rhabditida</taxon>
        <taxon>Rhabditina</taxon>
        <taxon>Rhabditomorpha</taxon>
        <taxon>Rhabditoidea</taxon>
        <taxon>Rhabditidae</taxon>
        <taxon>Peloderinae</taxon>
        <taxon>Caenorhabditis</taxon>
    </lineage>
</organism>
<gene>
    <name evidence="1" type="ORF">CBG26073</name>
    <name evidence="1" type="ORF">CBG_26073</name>
</gene>
<accession>B6ILQ6</accession>
<dbReference type="Proteomes" id="UP000008549">
    <property type="component" value="Unassembled WGS sequence"/>
</dbReference>
<evidence type="ECO:0000313" key="1">
    <source>
        <dbReference type="EMBL" id="CAS00836.1"/>
    </source>
</evidence>
<name>B6ILQ6_CAEBR</name>